<keyword evidence="1" id="KW-1133">Transmembrane helix</keyword>
<dbReference type="EMBL" id="CP159872">
    <property type="protein sequence ID" value="XCM83839.1"/>
    <property type="molecule type" value="Genomic_DNA"/>
</dbReference>
<organism evidence="2">
    <name type="scientific">Kitasatospora camelliae</name>
    <dbReference type="NCBI Taxonomy" id="3156397"/>
    <lineage>
        <taxon>Bacteria</taxon>
        <taxon>Bacillati</taxon>
        <taxon>Actinomycetota</taxon>
        <taxon>Actinomycetes</taxon>
        <taxon>Kitasatosporales</taxon>
        <taxon>Streptomycetaceae</taxon>
        <taxon>Kitasatospora</taxon>
    </lineage>
</organism>
<gene>
    <name evidence="2" type="ORF">ABWK59_35450</name>
</gene>
<evidence type="ECO:0000313" key="2">
    <source>
        <dbReference type="EMBL" id="XCM83839.1"/>
    </source>
</evidence>
<evidence type="ECO:0000256" key="1">
    <source>
        <dbReference type="SAM" id="Phobius"/>
    </source>
</evidence>
<keyword evidence="1" id="KW-0472">Membrane</keyword>
<proteinExistence type="predicted"/>
<feature type="transmembrane region" description="Helical" evidence="1">
    <location>
        <begin position="6"/>
        <end position="27"/>
    </location>
</feature>
<dbReference type="SUPFAM" id="SSF55961">
    <property type="entry name" value="Bet v1-like"/>
    <property type="match status" value="1"/>
</dbReference>
<dbReference type="Gene3D" id="3.30.530.20">
    <property type="match status" value="1"/>
</dbReference>
<dbReference type="KEGG" id="kcm:ABWK59_35450"/>
<dbReference type="AlphaFoldDB" id="A0AAU8K8X7"/>
<sequence length="231" mass="25365">MREHRATVGPAAVASAAGALVLHGLFLRPRMLTWGATSEEAARSYRGDELIPGADSGSTMAATLPAPPSKVWPWLVQMGCDRGGWYSWDRLDNGGRPSADRIVPEWQSLAVGQRLTSVPSGRAWFTVAVLVPERTLVLRDDTSVPSGRPFDPSNGRTPRAFVSSVWGFHLEPAGANTRLVVRTHGRGRPRVLTGPIDLLFWEPAHFVMQTRQFHNLRARLRRAVTGHPGRP</sequence>
<accession>A0AAU8K8X7</accession>
<evidence type="ECO:0008006" key="3">
    <source>
        <dbReference type="Google" id="ProtNLM"/>
    </source>
</evidence>
<keyword evidence="1" id="KW-0812">Transmembrane</keyword>
<reference evidence="2" key="1">
    <citation type="submission" date="2024-06" db="EMBL/GenBank/DDBJ databases">
        <title>The genome sequences of Kitasatospora sp. strain HUAS MG31.</title>
        <authorList>
            <person name="Mo P."/>
        </authorList>
    </citation>
    <scope>NUCLEOTIDE SEQUENCE</scope>
    <source>
        <strain evidence="2">HUAS MG31</strain>
    </source>
</reference>
<protein>
    <recommendedName>
        <fullName evidence="3">DUF1990 domain-containing protein</fullName>
    </recommendedName>
</protein>
<dbReference type="InterPro" id="IPR023393">
    <property type="entry name" value="START-like_dom_sf"/>
</dbReference>
<dbReference type="RefSeq" id="WP_354644777.1">
    <property type="nucleotide sequence ID" value="NZ_CP159872.1"/>
</dbReference>
<name>A0AAU8K8X7_9ACTN</name>